<comment type="caution">
    <text evidence="1">The sequence shown here is derived from an EMBL/GenBank/DDBJ whole genome shotgun (WGS) entry which is preliminary data.</text>
</comment>
<protein>
    <recommendedName>
        <fullName evidence="3">Esterase</fullName>
    </recommendedName>
</protein>
<organism evidence="1 2">
    <name type="scientific">Candidatus Amunia macphersoniae</name>
    <dbReference type="NCBI Taxonomy" id="3127014"/>
    <lineage>
        <taxon>Bacteria</taxon>
        <taxon>Bacillati</taxon>
        <taxon>Candidatus Dormiibacterota</taxon>
        <taxon>Candidatus Dormibacteria</taxon>
        <taxon>Candidatus Aeolococcales</taxon>
        <taxon>Candidatus Aeolococcaceae</taxon>
        <taxon>Candidatus Amunia</taxon>
    </lineage>
</organism>
<dbReference type="AlphaFoldDB" id="A0A934NGR8"/>
<reference evidence="1 2" key="1">
    <citation type="submission" date="2020-10" db="EMBL/GenBank/DDBJ databases">
        <title>Ca. Dormibacterota MAGs.</title>
        <authorList>
            <person name="Montgomery K."/>
        </authorList>
    </citation>
    <scope>NUCLEOTIDE SEQUENCE [LARGE SCALE GENOMIC DNA]</scope>
    <source>
        <strain evidence="1">Mitchell_Peninsula_5</strain>
    </source>
</reference>
<gene>
    <name evidence="1" type="ORF">JF887_09465</name>
</gene>
<dbReference type="Proteomes" id="UP000614410">
    <property type="component" value="Unassembled WGS sequence"/>
</dbReference>
<name>A0A934NGR8_9BACT</name>
<dbReference type="InterPro" id="IPR029058">
    <property type="entry name" value="AB_hydrolase_fold"/>
</dbReference>
<proteinExistence type="predicted"/>
<evidence type="ECO:0000313" key="2">
    <source>
        <dbReference type="Proteomes" id="UP000614410"/>
    </source>
</evidence>
<accession>A0A934NGR8</accession>
<evidence type="ECO:0000313" key="1">
    <source>
        <dbReference type="EMBL" id="MBJ7609636.1"/>
    </source>
</evidence>
<dbReference type="SUPFAM" id="SSF53474">
    <property type="entry name" value="alpha/beta-Hydrolases"/>
    <property type="match status" value="1"/>
</dbReference>
<evidence type="ECO:0008006" key="3">
    <source>
        <dbReference type="Google" id="ProtNLM"/>
    </source>
</evidence>
<dbReference type="EMBL" id="JAEKNN010000050">
    <property type="protein sequence ID" value="MBJ7609636.1"/>
    <property type="molecule type" value="Genomic_DNA"/>
</dbReference>
<dbReference type="Pfam" id="PF00756">
    <property type="entry name" value="Esterase"/>
    <property type="match status" value="1"/>
</dbReference>
<dbReference type="InterPro" id="IPR000801">
    <property type="entry name" value="Esterase-like"/>
</dbReference>
<sequence>MKLRERWYSAHLHSDVTVVRWGHYGRPVIVFPTAGGDAEEIERMGLVDSVGHLIEAGRIKLYSCDSIAGYAMVRDEGSPRYRAALLDGFHHFVREEMIPAIWSDCDTSHAEVITAGASIGAFNALAALCRFPDVVSHAIGMSGTYDVSTFVGPDAGESLFFATPLYFLRVLNGAALNRLQQRFAILASGEGRWENIGHSWALAAVMGERGIPNRVDSWGGEYDHDWPTWRFMLPQYLDELT</sequence>
<dbReference type="Gene3D" id="3.40.50.1820">
    <property type="entry name" value="alpha/beta hydrolase"/>
    <property type="match status" value="1"/>
</dbReference>